<proteinExistence type="predicted"/>
<sequence length="163" mass="17843">MDQQKQPLQEAVHLLELAMDRGAAPDHLGLTSLHIDKLLAEPVAGQDPVHQPPRPAGRQRRAVGRILEEISAPRILRRIEELLEIGLDQLNLRPDKAAKPGHGQPQLLVRQRLLILTPVDVALAGRGVLHLFPVRPQAGDPAKGGPHPVEEEALPHRIQGVRG</sequence>
<protein>
    <submittedName>
        <fullName evidence="2">Uncharacterized protein</fullName>
    </submittedName>
</protein>
<organism evidence="2 3">
    <name type="scientific">Aspergillus novoparasiticus</name>
    <dbReference type="NCBI Taxonomy" id="986946"/>
    <lineage>
        <taxon>Eukaryota</taxon>
        <taxon>Fungi</taxon>
        <taxon>Dikarya</taxon>
        <taxon>Ascomycota</taxon>
        <taxon>Pezizomycotina</taxon>
        <taxon>Eurotiomycetes</taxon>
        <taxon>Eurotiomycetidae</taxon>
        <taxon>Eurotiales</taxon>
        <taxon>Aspergillaceae</taxon>
        <taxon>Aspergillus</taxon>
        <taxon>Aspergillus subgen. Circumdati</taxon>
    </lineage>
</organism>
<keyword evidence="3" id="KW-1185">Reference proteome</keyword>
<dbReference type="AlphaFoldDB" id="A0A5N6E772"/>
<accession>A0A5N6E772</accession>
<dbReference type="EMBL" id="ML733758">
    <property type="protein sequence ID" value="KAB8212975.1"/>
    <property type="molecule type" value="Genomic_DNA"/>
</dbReference>
<feature type="non-terminal residue" evidence="2">
    <location>
        <position position="163"/>
    </location>
</feature>
<feature type="region of interest" description="Disordered" evidence="1">
    <location>
        <begin position="139"/>
        <end position="163"/>
    </location>
</feature>
<name>A0A5N6E772_9EURO</name>
<reference evidence="2 3" key="1">
    <citation type="submission" date="2019-04" db="EMBL/GenBank/DDBJ databases">
        <title>Fungal friends and foes A comparative genomics study of 23 Aspergillus species from section Flavi.</title>
        <authorList>
            <consortium name="DOE Joint Genome Institute"/>
            <person name="Kjaerbolling I."/>
            <person name="Vesth T.C."/>
            <person name="Frisvad J.C."/>
            <person name="Nybo J.L."/>
            <person name="Theobald S."/>
            <person name="Kildgaard S."/>
            <person name="Petersen T.I."/>
            <person name="Kuo A."/>
            <person name="Sato A."/>
            <person name="Lyhne E.K."/>
            <person name="Kogle M.E."/>
            <person name="Wiebenga A."/>
            <person name="Kun R.S."/>
            <person name="Lubbers R.J."/>
            <person name="Makela M.R."/>
            <person name="Barry K."/>
            <person name="Chovatia M."/>
            <person name="Clum A."/>
            <person name="Daum C."/>
            <person name="Haridas S."/>
            <person name="He G."/>
            <person name="LaButti K."/>
            <person name="Lipzen A."/>
            <person name="Mondo S."/>
            <person name="Pangilinan J."/>
            <person name="Riley R."/>
            <person name="Salamov A."/>
            <person name="Simmons B.A."/>
            <person name="Magnuson J.K."/>
            <person name="Henrissat B."/>
            <person name="Mortensen U.H."/>
            <person name="Larsen T.O."/>
            <person name="De vries R.P."/>
            <person name="Grigoriev I.V."/>
            <person name="Machida M."/>
            <person name="Baker S.E."/>
            <person name="Andersen M.R."/>
        </authorList>
    </citation>
    <scope>NUCLEOTIDE SEQUENCE [LARGE SCALE GENOMIC DNA]</scope>
    <source>
        <strain evidence="2 3">CBS 126849</strain>
    </source>
</reference>
<dbReference type="Proteomes" id="UP000326799">
    <property type="component" value="Unassembled WGS sequence"/>
</dbReference>
<evidence type="ECO:0000256" key="1">
    <source>
        <dbReference type="SAM" id="MobiDB-lite"/>
    </source>
</evidence>
<gene>
    <name evidence="2" type="ORF">BDV33DRAFT_185747</name>
</gene>
<evidence type="ECO:0000313" key="2">
    <source>
        <dbReference type="EMBL" id="KAB8212975.1"/>
    </source>
</evidence>
<evidence type="ECO:0000313" key="3">
    <source>
        <dbReference type="Proteomes" id="UP000326799"/>
    </source>
</evidence>